<evidence type="ECO:0000256" key="5">
    <source>
        <dbReference type="ARBA" id="ARBA00023136"/>
    </source>
</evidence>
<dbReference type="PANTHER" id="PTHR31394:SF1">
    <property type="entry name" value="TRANSMEMBRANE PROTEIN 199"/>
    <property type="match status" value="1"/>
</dbReference>
<gene>
    <name evidence="7" type="ORF">GNLVRS02_ARAD1B09526g</name>
</gene>
<accession>A0A060T5R8</accession>
<keyword evidence="4 6" id="KW-1133">Transmembrane helix</keyword>
<evidence type="ECO:0000313" key="7">
    <source>
        <dbReference type="EMBL" id="CDP36288.1"/>
    </source>
</evidence>
<name>A0A060T5R8_BLAAD</name>
<evidence type="ECO:0000256" key="4">
    <source>
        <dbReference type="ARBA" id="ARBA00022989"/>
    </source>
</evidence>
<dbReference type="InterPro" id="IPR021013">
    <property type="entry name" value="ATPase_Vma12"/>
</dbReference>
<reference evidence="7" key="2">
    <citation type="submission" date="2014-06" db="EMBL/GenBank/DDBJ databases">
        <title>The complete genome of Blastobotrys (Arxula) adeninivorans LS3 - a yeast of biotechnological interest.</title>
        <authorList>
            <person name="Kunze G."/>
            <person name="Gaillardin C."/>
            <person name="Czernicka M."/>
            <person name="Durrens P."/>
            <person name="Martin T."/>
            <person name="Boer E."/>
            <person name="Gabaldon T."/>
            <person name="Cruz J."/>
            <person name="Talla E."/>
            <person name="Marck C."/>
            <person name="Goffeau A."/>
            <person name="Barbe V."/>
            <person name="Baret P."/>
            <person name="Baronian K."/>
            <person name="Beier S."/>
            <person name="Bleykasten C."/>
            <person name="Bode R."/>
            <person name="Casaregola S."/>
            <person name="Despons L."/>
            <person name="Fairhead C."/>
            <person name="Giersberg M."/>
            <person name="Gierski P."/>
            <person name="Hahnel U."/>
            <person name="Hartmann A."/>
            <person name="Jankowska D."/>
            <person name="Jubin C."/>
            <person name="Jung P."/>
            <person name="Lafontaine I."/>
            <person name="Leh-Louis V."/>
            <person name="Lemaire M."/>
            <person name="Marcet-Houben M."/>
            <person name="Mascher M."/>
            <person name="Morel G."/>
            <person name="Richard G.-F."/>
            <person name="Riechen J."/>
            <person name="Sacerdot C."/>
            <person name="Sarkar A."/>
            <person name="Savel G."/>
            <person name="Schacherer J."/>
            <person name="Sherman D."/>
            <person name="Straub M.-L."/>
            <person name="Stein N."/>
            <person name="Thierry A."/>
            <person name="Trautwein-Schult A."/>
            <person name="Westhof E."/>
            <person name="Worch S."/>
            <person name="Dujon B."/>
            <person name="Souciet J.-L."/>
            <person name="Wincker P."/>
            <person name="Scholz U."/>
            <person name="Neuveglise N."/>
        </authorList>
    </citation>
    <scope>NUCLEOTIDE SEQUENCE</scope>
    <source>
        <strain evidence="7">LS3</strain>
    </source>
</reference>
<keyword evidence="5 6" id="KW-0472">Membrane</keyword>
<evidence type="ECO:0000256" key="6">
    <source>
        <dbReference type="SAM" id="Phobius"/>
    </source>
</evidence>
<protein>
    <submittedName>
        <fullName evidence="7">ARAD1B09526p</fullName>
    </submittedName>
</protein>
<proteinExistence type="predicted"/>
<dbReference type="Pfam" id="PF11712">
    <property type="entry name" value="Vma12"/>
    <property type="match status" value="1"/>
</dbReference>
<keyword evidence="2 6" id="KW-0812">Transmembrane</keyword>
<feature type="transmembrane region" description="Helical" evidence="6">
    <location>
        <begin position="189"/>
        <end position="210"/>
    </location>
</feature>
<keyword evidence="3" id="KW-0256">Endoplasmic reticulum</keyword>
<dbReference type="EMBL" id="HG937692">
    <property type="protein sequence ID" value="CDP36288.1"/>
    <property type="molecule type" value="Genomic_DNA"/>
</dbReference>
<sequence>MLLQVSPRLRQAAATFVKRAENDALPEEEDVVQALAEAKSLSVDSVAVSHRTLITMSRVLRDKSRSGEKSSDGSEVEFSMRWMLRGTKVVKPPEPEKPPKSPEFLAQMERLRARAQEQEYQALVKGLKEPAPLSVDSADEGEIKPGQMAKEIKEQLSAIINILLSVASVAWALWYWTASSMNVSLATRTLLSLFGAGVILVAEVFIYTRYKFKVDDARQKERGKKEKVQVISSFEISGGKVREVSKDDAPVVTIGSEANNGEEQASLRKRIVAPVVKG</sequence>
<organism evidence="7">
    <name type="scientific">Blastobotrys adeninivorans</name>
    <name type="common">Yeast</name>
    <name type="synonym">Arxula adeninivorans</name>
    <dbReference type="NCBI Taxonomy" id="409370"/>
    <lineage>
        <taxon>Eukaryota</taxon>
        <taxon>Fungi</taxon>
        <taxon>Dikarya</taxon>
        <taxon>Ascomycota</taxon>
        <taxon>Saccharomycotina</taxon>
        <taxon>Dipodascomycetes</taxon>
        <taxon>Dipodascales</taxon>
        <taxon>Trichomonascaceae</taxon>
        <taxon>Blastobotrys</taxon>
    </lineage>
</organism>
<dbReference type="PANTHER" id="PTHR31394">
    <property type="entry name" value="TRANSMEMBRANE PROTEIN 199"/>
    <property type="match status" value="1"/>
</dbReference>
<comment type="subcellular location">
    <subcellularLocation>
        <location evidence="1">Endoplasmic reticulum membrane</location>
        <topology evidence="1">Multi-pass membrane protein</topology>
    </subcellularLocation>
</comment>
<reference evidence="7" key="1">
    <citation type="submission" date="2014-02" db="EMBL/GenBank/DDBJ databases">
        <authorList>
            <person name="Genoscope - CEA"/>
        </authorList>
    </citation>
    <scope>NUCLEOTIDE SEQUENCE</scope>
    <source>
        <strain evidence="7">LS3</strain>
    </source>
</reference>
<dbReference type="GO" id="GO:0070072">
    <property type="term" value="P:vacuolar proton-transporting V-type ATPase complex assembly"/>
    <property type="evidence" value="ECO:0007669"/>
    <property type="project" value="InterPro"/>
</dbReference>
<evidence type="ECO:0000256" key="1">
    <source>
        <dbReference type="ARBA" id="ARBA00004477"/>
    </source>
</evidence>
<evidence type="ECO:0000256" key="3">
    <source>
        <dbReference type="ARBA" id="ARBA00022824"/>
    </source>
</evidence>
<dbReference type="GO" id="GO:0005789">
    <property type="term" value="C:endoplasmic reticulum membrane"/>
    <property type="evidence" value="ECO:0007669"/>
    <property type="project" value="UniProtKB-SubCell"/>
</dbReference>
<evidence type="ECO:0000256" key="2">
    <source>
        <dbReference type="ARBA" id="ARBA00022692"/>
    </source>
</evidence>
<dbReference type="PhylomeDB" id="A0A060T5R8"/>
<feature type="transmembrane region" description="Helical" evidence="6">
    <location>
        <begin position="158"/>
        <end position="177"/>
    </location>
</feature>
<dbReference type="AlphaFoldDB" id="A0A060T5R8"/>